<keyword evidence="10" id="KW-1185">Reference proteome</keyword>
<proteinExistence type="inferred from homology"/>
<reference evidence="9" key="1">
    <citation type="journal article" date="2021" name="New Phytol.">
        <title>Evolutionary innovations through gain and loss of genes in the ectomycorrhizal Boletales.</title>
        <authorList>
            <person name="Wu G."/>
            <person name="Miyauchi S."/>
            <person name="Morin E."/>
            <person name="Kuo A."/>
            <person name="Drula E."/>
            <person name="Varga T."/>
            <person name="Kohler A."/>
            <person name="Feng B."/>
            <person name="Cao Y."/>
            <person name="Lipzen A."/>
            <person name="Daum C."/>
            <person name="Hundley H."/>
            <person name="Pangilinan J."/>
            <person name="Johnson J."/>
            <person name="Barry K."/>
            <person name="LaButti K."/>
            <person name="Ng V."/>
            <person name="Ahrendt S."/>
            <person name="Min B."/>
            <person name="Choi I.G."/>
            <person name="Park H."/>
            <person name="Plett J.M."/>
            <person name="Magnuson J."/>
            <person name="Spatafora J.W."/>
            <person name="Nagy L.G."/>
            <person name="Henrissat B."/>
            <person name="Grigoriev I.V."/>
            <person name="Yang Z.L."/>
            <person name="Xu J."/>
            <person name="Martin F.M."/>
        </authorList>
    </citation>
    <scope>NUCLEOTIDE SEQUENCE</scope>
    <source>
        <strain evidence="9">KKN 215</strain>
    </source>
</reference>
<dbReference type="GO" id="GO:0016829">
    <property type="term" value="F:lyase activity"/>
    <property type="evidence" value="ECO:0007669"/>
    <property type="project" value="UniProtKB-KW"/>
</dbReference>
<dbReference type="Pfam" id="PF02586">
    <property type="entry name" value="SRAP"/>
    <property type="match status" value="1"/>
</dbReference>
<dbReference type="InterPro" id="IPR003738">
    <property type="entry name" value="SRAP"/>
</dbReference>
<dbReference type="AlphaFoldDB" id="A0A8K0UFE5"/>
<dbReference type="Proteomes" id="UP000813824">
    <property type="component" value="Unassembled WGS sequence"/>
</dbReference>
<evidence type="ECO:0000256" key="5">
    <source>
        <dbReference type="ARBA" id="ARBA00023124"/>
    </source>
</evidence>
<keyword evidence="6" id="KW-0238">DNA-binding</keyword>
<gene>
    <name evidence="9" type="ORF">BXZ70DRAFT_900243</name>
</gene>
<dbReference type="GO" id="GO:0008233">
    <property type="term" value="F:peptidase activity"/>
    <property type="evidence" value="ECO:0007669"/>
    <property type="project" value="UniProtKB-KW"/>
</dbReference>
<feature type="region of interest" description="Disordered" evidence="8">
    <location>
        <begin position="348"/>
        <end position="372"/>
    </location>
</feature>
<feature type="region of interest" description="Disordered" evidence="8">
    <location>
        <begin position="33"/>
        <end position="66"/>
    </location>
</feature>
<evidence type="ECO:0000256" key="4">
    <source>
        <dbReference type="ARBA" id="ARBA00022801"/>
    </source>
</evidence>
<dbReference type="GO" id="GO:0006508">
    <property type="term" value="P:proteolysis"/>
    <property type="evidence" value="ECO:0007669"/>
    <property type="project" value="UniProtKB-KW"/>
</dbReference>
<dbReference type="Gene3D" id="3.90.1680.10">
    <property type="entry name" value="SOS response associated peptidase-like"/>
    <property type="match status" value="1"/>
</dbReference>
<dbReference type="SUPFAM" id="SSF143081">
    <property type="entry name" value="BB1717-like"/>
    <property type="match status" value="1"/>
</dbReference>
<evidence type="ECO:0000256" key="6">
    <source>
        <dbReference type="ARBA" id="ARBA00023125"/>
    </source>
</evidence>
<dbReference type="PANTHER" id="PTHR13604:SF0">
    <property type="entry name" value="ABASIC SITE PROCESSING PROTEIN HMCES"/>
    <property type="match status" value="1"/>
</dbReference>
<evidence type="ECO:0000256" key="8">
    <source>
        <dbReference type="SAM" id="MobiDB-lite"/>
    </source>
</evidence>
<evidence type="ECO:0000313" key="10">
    <source>
        <dbReference type="Proteomes" id="UP000813824"/>
    </source>
</evidence>
<protein>
    <recommendedName>
        <fullName evidence="11">DUF159-domain-containing protein</fullName>
    </recommendedName>
</protein>
<keyword evidence="3" id="KW-0227">DNA damage</keyword>
<evidence type="ECO:0000256" key="7">
    <source>
        <dbReference type="ARBA" id="ARBA00023239"/>
    </source>
</evidence>
<evidence type="ECO:0008006" key="11">
    <source>
        <dbReference type="Google" id="ProtNLM"/>
    </source>
</evidence>
<feature type="compositionally biased region" description="Acidic residues" evidence="8">
    <location>
        <begin position="361"/>
        <end position="372"/>
    </location>
</feature>
<dbReference type="OrthoDB" id="2111841at2759"/>
<keyword evidence="4" id="KW-0378">Hydrolase</keyword>
<keyword evidence="2" id="KW-0645">Protease</keyword>
<comment type="similarity">
    <text evidence="1">Belongs to the SOS response-associated peptidase family.</text>
</comment>
<dbReference type="GO" id="GO:0106300">
    <property type="term" value="P:protein-DNA covalent cross-linking repair"/>
    <property type="evidence" value="ECO:0007669"/>
    <property type="project" value="InterPro"/>
</dbReference>
<dbReference type="GO" id="GO:0003697">
    <property type="term" value="F:single-stranded DNA binding"/>
    <property type="evidence" value="ECO:0007669"/>
    <property type="project" value="InterPro"/>
</dbReference>
<accession>A0A8K0UFE5</accession>
<evidence type="ECO:0000256" key="2">
    <source>
        <dbReference type="ARBA" id="ARBA00022670"/>
    </source>
</evidence>
<evidence type="ECO:0000256" key="3">
    <source>
        <dbReference type="ARBA" id="ARBA00022763"/>
    </source>
</evidence>
<name>A0A8K0UFE5_9AGAR</name>
<evidence type="ECO:0000256" key="1">
    <source>
        <dbReference type="ARBA" id="ARBA00008136"/>
    </source>
</evidence>
<evidence type="ECO:0000313" key="9">
    <source>
        <dbReference type="EMBL" id="KAH8084868.1"/>
    </source>
</evidence>
<sequence length="372" mass="41356">MCGRFSLGLPRAQIQQLPGHNLPVGEWIGEDDFHPRHNIAPHSQAPVVRRRNAAAGPSDSSDTASESELVLHTMKWGLVPNWSKYEDKTLNTTNARSENLVEGGGMWGSIKGRKRCAIPCEGYFEWLKKGRERFPHFTKHKNGSLMLMAGLYDVVTLEGQKEPLWTFTIVTTSANQEFSWLHDRQPVILSTDEAVTTWLNTSSQTWTPELSKLVTPYSDTKSPLECYQVPKEVGKVGTESDSFIQPITQRKDGIQAMFAKQRKASSNSTTPAKRKVAQDDSDDDIQIVDPPPSNPKTKVQKLNAWEDDSDIEYVDSPSKAGDDSSASQRGKASENAKVYIVSMDNARTRMNGPLPIGHAEVDEEALTSEVDE</sequence>
<dbReference type="PANTHER" id="PTHR13604">
    <property type="entry name" value="DC12-RELATED"/>
    <property type="match status" value="1"/>
</dbReference>
<dbReference type="InterPro" id="IPR036590">
    <property type="entry name" value="SRAP-like"/>
</dbReference>
<keyword evidence="5" id="KW-0190">Covalent protein-DNA linkage</keyword>
<comment type="caution">
    <text evidence="9">The sequence shown here is derived from an EMBL/GenBank/DDBJ whole genome shotgun (WGS) entry which is preliminary data.</text>
</comment>
<feature type="region of interest" description="Disordered" evidence="8">
    <location>
        <begin position="260"/>
        <end position="336"/>
    </location>
</feature>
<keyword evidence="7" id="KW-0456">Lyase</keyword>
<organism evidence="9 10">
    <name type="scientific">Cristinia sonorae</name>
    <dbReference type="NCBI Taxonomy" id="1940300"/>
    <lineage>
        <taxon>Eukaryota</taxon>
        <taxon>Fungi</taxon>
        <taxon>Dikarya</taxon>
        <taxon>Basidiomycota</taxon>
        <taxon>Agaricomycotina</taxon>
        <taxon>Agaricomycetes</taxon>
        <taxon>Agaricomycetidae</taxon>
        <taxon>Agaricales</taxon>
        <taxon>Pleurotineae</taxon>
        <taxon>Stephanosporaceae</taxon>
        <taxon>Cristinia</taxon>
    </lineage>
</organism>
<dbReference type="EMBL" id="JAEVFJ010000045">
    <property type="protein sequence ID" value="KAH8084868.1"/>
    <property type="molecule type" value="Genomic_DNA"/>
</dbReference>